<feature type="region of interest" description="Disordered" evidence="1">
    <location>
        <begin position="72"/>
        <end position="91"/>
    </location>
</feature>
<feature type="compositionally biased region" description="Basic and acidic residues" evidence="1">
    <location>
        <begin position="309"/>
        <end position="321"/>
    </location>
</feature>
<feature type="region of interest" description="Disordered" evidence="1">
    <location>
        <begin position="295"/>
        <end position="330"/>
    </location>
</feature>
<organism evidence="2 3">
    <name type="scientific">Vespula maculifrons</name>
    <name type="common">Eastern yellow jacket</name>
    <name type="synonym">Wasp</name>
    <dbReference type="NCBI Taxonomy" id="7453"/>
    <lineage>
        <taxon>Eukaryota</taxon>
        <taxon>Metazoa</taxon>
        <taxon>Ecdysozoa</taxon>
        <taxon>Arthropoda</taxon>
        <taxon>Hexapoda</taxon>
        <taxon>Insecta</taxon>
        <taxon>Pterygota</taxon>
        <taxon>Neoptera</taxon>
        <taxon>Endopterygota</taxon>
        <taxon>Hymenoptera</taxon>
        <taxon>Apocrita</taxon>
        <taxon>Aculeata</taxon>
        <taxon>Vespoidea</taxon>
        <taxon>Vespidae</taxon>
        <taxon>Vespinae</taxon>
        <taxon>Vespula</taxon>
    </lineage>
</organism>
<keyword evidence="3" id="KW-1185">Reference proteome</keyword>
<proteinExistence type="predicted"/>
<sequence>MLCLRSTSSPSFYTGYTIYVMPSYKIKTWPLLLMLIFITFDWTTSESDTTIGNRDGCGERLERALDALQRDSNRRRNRLEEGEGREPNYQEELRSAPLAMTISRIAVKFPQSGRSRGSSWARVEKCFFEPSNNSLKTRVTFNDLSVSGTVSLLMREERRSHIPLESCRMTLRLRQAGIDIFTGTIARARGQMRIRTESSFLEPRFASLYAYGCHPHRHDKQLKRQDKWPPYYPPRDELSVLSAEPRRLFTVSEDVDLSIANESRVARTSSGQIRNLGTWRNNLWITKSAVRRRRGITKRNTNDLTTTANKKDKDNTEDRQGSNKSSTEIEITPNDFVTALVNGKKLSEAKESTIESTTTTTTIDLLDHSVNLLKNETIDDCHEEKSNFKREYTFNESPRVESRETLLLDENIYDIFMSGLNDDDENVDNDDDDNGNNRSWQSKEYIAREMEDIFLRGASRTLTSYIERQLHPAIKEALMISMGYTISYG</sequence>
<evidence type="ECO:0000313" key="3">
    <source>
        <dbReference type="Proteomes" id="UP001607303"/>
    </source>
</evidence>
<protein>
    <submittedName>
        <fullName evidence="2">Uncharacterized protein</fullName>
    </submittedName>
</protein>
<dbReference type="EMBL" id="JAYRBN010000037">
    <property type="protein sequence ID" value="KAL2747136.1"/>
    <property type="molecule type" value="Genomic_DNA"/>
</dbReference>
<evidence type="ECO:0000256" key="1">
    <source>
        <dbReference type="SAM" id="MobiDB-lite"/>
    </source>
</evidence>
<reference evidence="2 3" key="1">
    <citation type="journal article" date="2024" name="Ann. Entomol. Soc. Am.">
        <title>Genomic analyses of the southern and eastern yellowjacket wasps (Hymenoptera: Vespidae) reveal evolutionary signatures of social life.</title>
        <authorList>
            <person name="Catto M.A."/>
            <person name="Caine P.B."/>
            <person name="Orr S.E."/>
            <person name="Hunt B.G."/>
            <person name="Goodisman M.A.D."/>
        </authorList>
    </citation>
    <scope>NUCLEOTIDE SEQUENCE [LARGE SCALE GENOMIC DNA]</scope>
    <source>
        <strain evidence="2">232</strain>
        <tissue evidence="2">Head and thorax</tissue>
    </source>
</reference>
<dbReference type="Proteomes" id="UP001607303">
    <property type="component" value="Unassembled WGS sequence"/>
</dbReference>
<dbReference type="AlphaFoldDB" id="A0ABD2CQ65"/>
<evidence type="ECO:0000313" key="2">
    <source>
        <dbReference type="EMBL" id="KAL2747136.1"/>
    </source>
</evidence>
<name>A0ABD2CQ65_VESMC</name>
<gene>
    <name evidence="2" type="ORF">V1477_005506</name>
</gene>
<comment type="caution">
    <text evidence="2">The sequence shown here is derived from an EMBL/GenBank/DDBJ whole genome shotgun (WGS) entry which is preliminary data.</text>
</comment>
<accession>A0ABD2CQ65</accession>